<dbReference type="EMBL" id="CP071518">
    <property type="protein sequence ID" value="QSX79768.1"/>
    <property type="molecule type" value="Genomic_DNA"/>
</dbReference>
<proteinExistence type="predicted"/>
<dbReference type="RefSeq" id="WP_200610463.1">
    <property type="nucleotide sequence ID" value="NZ_CP071518.1"/>
</dbReference>
<gene>
    <name evidence="2" type="ORF">I8J32_008030</name>
</gene>
<dbReference type="AlphaFoldDB" id="A0A974Y1Y8"/>
<organism evidence="2 3">
    <name type="scientific">Agrilutibacter solisilvae</name>
    <dbReference type="NCBI Taxonomy" id="2763317"/>
    <lineage>
        <taxon>Bacteria</taxon>
        <taxon>Pseudomonadati</taxon>
        <taxon>Pseudomonadota</taxon>
        <taxon>Gammaproteobacteria</taxon>
        <taxon>Lysobacterales</taxon>
        <taxon>Lysobacteraceae</taxon>
        <taxon>Agrilutibacter</taxon>
    </lineage>
</organism>
<accession>A0A974Y1Y8</accession>
<keyword evidence="3" id="KW-1185">Reference proteome</keyword>
<evidence type="ECO:0000313" key="2">
    <source>
        <dbReference type="EMBL" id="QSX79768.1"/>
    </source>
</evidence>
<dbReference type="Proteomes" id="UP000639274">
    <property type="component" value="Chromosome"/>
</dbReference>
<dbReference type="KEGG" id="lsf:I8J32_008030"/>
<protein>
    <submittedName>
        <fullName evidence="2">Uncharacterized protein</fullName>
    </submittedName>
</protein>
<reference evidence="2 3" key="1">
    <citation type="submission" date="2021-03" db="EMBL/GenBank/DDBJ databases">
        <title>Lysobacter sp. nov. isolated from soil of gangwondo yeongwol, south Korea.</title>
        <authorList>
            <person name="Kim K.R."/>
            <person name="Kim K.H."/>
            <person name="Jeon C.O."/>
        </authorList>
    </citation>
    <scope>NUCLEOTIDE SEQUENCE [LARGE SCALE GENOMIC DNA]</scope>
    <source>
        <strain evidence="2 3">R19</strain>
    </source>
</reference>
<evidence type="ECO:0000313" key="3">
    <source>
        <dbReference type="Proteomes" id="UP000639274"/>
    </source>
</evidence>
<evidence type="ECO:0000256" key="1">
    <source>
        <dbReference type="SAM" id="MobiDB-lite"/>
    </source>
</evidence>
<name>A0A974Y1Y8_9GAMM</name>
<sequence>MIAAQTKTRSALRTGLGATTRLRKGELRFRRGQSANVHRSDVAGGGPFDAARCRDRFTHFLPQETSAGRNLITLFVHVNIPAQLFSTRPARPSTMRARHAATPRAAELVRMPATRARPIIKLHKKRCFAKASQRARDCRWRPRCTRPHPGAALGGPERRMKISAGRTADFASHKSICAKTARAAAACGDGADGRPAHARPMRGQEKTRAVSGAGRVCIG</sequence>
<feature type="region of interest" description="Disordered" evidence="1">
    <location>
        <begin position="192"/>
        <end position="219"/>
    </location>
</feature>